<dbReference type="Proteomes" id="UP000663825">
    <property type="component" value="Unassembled WGS sequence"/>
</dbReference>
<organism evidence="2 8">
    <name type="scientific">Rotaria socialis</name>
    <dbReference type="NCBI Taxonomy" id="392032"/>
    <lineage>
        <taxon>Eukaryota</taxon>
        <taxon>Metazoa</taxon>
        <taxon>Spiralia</taxon>
        <taxon>Gnathifera</taxon>
        <taxon>Rotifera</taxon>
        <taxon>Eurotatoria</taxon>
        <taxon>Bdelloidea</taxon>
        <taxon>Philodinida</taxon>
        <taxon>Philodinidae</taxon>
        <taxon>Rotaria</taxon>
    </lineage>
</organism>
<sequence>MFDFLIPRSPKPTTTTITTLIIEEFRNYKFFAARFVLDGGSDPLLFWRTNRIFLALVSTLAKKYLASPASSVASESAFSVSANYGRQQRARSLPENLAMSAYLYDKFVDDPSATLNNNSHDI</sequence>
<dbReference type="EMBL" id="CAJNYV010005593">
    <property type="protein sequence ID" value="CAF3760894.1"/>
    <property type="molecule type" value="Genomic_DNA"/>
</dbReference>
<evidence type="ECO:0000313" key="7">
    <source>
        <dbReference type="EMBL" id="CAF4755503.1"/>
    </source>
</evidence>
<dbReference type="GO" id="GO:0046983">
    <property type="term" value="F:protein dimerization activity"/>
    <property type="evidence" value="ECO:0007669"/>
    <property type="project" value="InterPro"/>
</dbReference>
<dbReference type="Proteomes" id="UP000663865">
    <property type="component" value="Unassembled WGS sequence"/>
</dbReference>
<comment type="caution">
    <text evidence="2">The sequence shown here is derived from an EMBL/GenBank/DDBJ whole genome shotgun (WGS) entry which is preliminary data.</text>
</comment>
<dbReference type="SUPFAM" id="SSF53098">
    <property type="entry name" value="Ribonuclease H-like"/>
    <property type="match status" value="1"/>
</dbReference>
<dbReference type="EMBL" id="CAJOBQ010000316">
    <property type="protein sequence ID" value="CAF4325813.1"/>
    <property type="molecule type" value="Genomic_DNA"/>
</dbReference>
<evidence type="ECO:0000313" key="5">
    <source>
        <dbReference type="EMBL" id="CAF4306149.1"/>
    </source>
</evidence>
<dbReference type="Proteomes" id="UP000663838">
    <property type="component" value="Unassembled WGS sequence"/>
</dbReference>
<dbReference type="Pfam" id="PF05699">
    <property type="entry name" value="Dimer_Tnp_hAT"/>
    <property type="match status" value="1"/>
</dbReference>
<evidence type="ECO:0000313" key="6">
    <source>
        <dbReference type="EMBL" id="CAF4325813.1"/>
    </source>
</evidence>
<dbReference type="Proteomes" id="UP000663873">
    <property type="component" value="Unassembled WGS sequence"/>
</dbReference>
<dbReference type="InterPro" id="IPR012337">
    <property type="entry name" value="RNaseH-like_sf"/>
</dbReference>
<dbReference type="InterPro" id="IPR008906">
    <property type="entry name" value="HATC_C_dom"/>
</dbReference>
<evidence type="ECO:0000313" key="4">
    <source>
        <dbReference type="EMBL" id="CAF3760894.1"/>
    </source>
</evidence>
<name>A0A817WYN4_9BILA</name>
<evidence type="ECO:0000313" key="3">
    <source>
        <dbReference type="EMBL" id="CAF3418710.1"/>
    </source>
</evidence>
<protein>
    <recommendedName>
        <fullName evidence="1">HAT C-terminal dimerisation domain-containing protein</fullName>
    </recommendedName>
</protein>
<dbReference type="AlphaFoldDB" id="A0A817WYN4"/>
<proteinExistence type="predicted"/>
<gene>
    <name evidence="3" type="ORF">FME351_LOCUS10702</name>
    <name evidence="4" type="ORF">KIK155_LOCUS30258</name>
    <name evidence="2" type="ORF">TIS948_LOCUS24152</name>
    <name evidence="7" type="ORF">TOA249_LOCUS20681</name>
    <name evidence="6" type="ORF">TSG867_LOCUS7874</name>
    <name evidence="5" type="ORF">UJA718_LOCUS12959</name>
</gene>
<dbReference type="EMBL" id="CAJOBS010001715">
    <property type="protein sequence ID" value="CAF4755503.1"/>
    <property type="molecule type" value="Genomic_DNA"/>
</dbReference>
<dbReference type="OrthoDB" id="1607513at2759"/>
<reference evidence="2" key="1">
    <citation type="submission" date="2021-02" db="EMBL/GenBank/DDBJ databases">
        <authorList>
            <person name="Nowell W R."/>
        </authorList>
    </citation>
    <scope>NUCLEOTIDE SEQUENCE</scope>
</reference>
<dbReference type="EMBL" id="CAJOBP010001718">
    <property type="protein sequence ID" value="CAF4306149.1"/>
    <property type="molecule type" value="Genomic_DNA"/>
</dbReference>
<feature type="domain" description="HAT C-terminal dimerisation" evidence="1">
    <location>
        <begin position="41"/>
        <end position="103"/>
    </location>
</feature>
<keyword evidence="9" id="KW-1185">Reference proteome</keyword>
<accession>A0A817WYN4</accession>
<evidence type="ECO:0000313" key="9">
    <source>
        <dbReference type="Proteomes" id="UP000663873"/>
    </source>
</evidence>
<evidence type="ECO:0000313" key="2">
    <source>
        <dbReference type="EMBL" id="CAF3360771.1"/>
    </source>
</evidence>
<dbReference type="Proteomes" id="UP000663862">
    <property type="component" value="Unassembled WGS sequence"/>
</dbReference>
<evidence type="ECO:0000313" key="8">
    <source>
        <dbReference type="Proteomes" id="UP000663825"/>
    </source>
</evidence>
<dbReference type="EMBL" id="CAJNXB010004161">
    <property type="protein sequence ID" value="CAF3360771.1"/>
    <property type="molecule type" value="Genomic_DNA"/>
</dbReference>
<dbReference type="EMBL" id="CAJNYU010001185">
    <property type="protein sequence ID" value="CAF3418710.1"/>
    <property type="molecule type" value="Genomic_DNA"/>
</dbReference>
<evidence type="ECO:0000259" key="1">
    <source>
        <dbReference type="Pfam" id="PF05699"/>
    </source>
</evidence>
<dbReference type="Proteomes" id="UP000663869">
    <property type="component" value="Unassembled WGS sequence"/>
</dbReference>